<dbReference type="RefSeq" id="WP_091570815.1">
    <property type="nucleotide sequence ID" value="NZ_FLRH01000003.1"/>
</dbReference>
<feature type="compositionally biased region" description="Pro residues" evidence="1">
    <location>
        <begin position="67"/>
        <end position="83"/>
    </location>
</feature>
<sequence length="311" mass="32422">MSRELHRYYHALADDTDERVLPSPDRLRHGADRRARHRAALASLAVAGLVAATVAGSQLVLAAGPEPVAPPPAGTPAPTPPPTTAGLAEKPSPAPSTPSGTRTPGGRSPAAPSSAGRPTAGAPTAIPDRAFFALPAANDAGTGNQFGPGAVLPVLCGSRPGTESIVASRARTLPYRRAGAPADAVPSGSYRHSITIYRAGRAGEALAELRVAVRACPAQPVPEAPSTIVRQRLLPDSGYGDESVLFETRRPYLDANGEPSGGDEVHLVRAVRSGDVVTVLWEQGWESTSTERAQFDADSRRAVDALRRWLD</sequence>
<feature type="region of interest" description="Disordered" evidence="1">
    <location>
        <begin position="15"/>
        <end position="36"/>
    </location>
</feature>
<dbReference type="EMBL" id="FLRH01000003">
    <property type="protein sequence ID" value="SBT64549.1"/>
    <property type="molecule type" value="Genomic_DNA"/>
</dbReference>
<keyword evidence="2" id="KW-0812">Transmembrane</keyword>
<keyword evidence="2" id="KW-0472">Membrane</keyword>
<evidence type="ECO:0000313" key="3">
    <source>
        <dbReference type="EMBL" id="SBT64549.1"/>
    </source>
</evidence>
<accession>A0A1A9B6A1</accession>
<evidence type="ECO:0000256" key="2">
    <source>
        <dbReference type="SAM" id="Phobius"/>
    </source>
</evidence>
<gene>
    <name evidence="3" type="ORF">GA0070622_1525</name>
</gene>
<keyword evidence="4" id="KW-1185">Reference proteome</keyword>
<evidence type="ECO:0000313" key="4">
    <source>
        <dbReference type="Proteomes" id="UP000199558"/>
    </source>
</evidence>
<dbReference type="AlphaFoldDB" id="A0A1A9B6A1"/>
<keyword evidence="2" id="KW-1133">Transmembrane helix</keyword>
<dbReference type="STRING" id="946078.GA0070622_1525"/>
<organism evidence="3 4">
    <name type="scientific">Micromonospora sediminicola</name>
    <dbReference type="NCBI Taxonomy" id="946078"/>
    <lineage>
        <taxon>Bacteria</taxon>
        <taxon>Bacillati</taxon>
        <taxon>Actinomycetota</taxon>
        <taxon>Actinomycetes</taxon>
        <taxon>Micromonosporales</taxon>
        <taxon>Micromonosporaceae</taxon>
        <taxon>Micromonospora</taxon>
    </lineage>
</organism>
<protein>
    <submittedName>
        <fullName evidence="3">Uncharacterized protein</fullName>
    </submittedName>
</protein>
<dbReference type="Proteomes" id="UP000199558">
    <property type="component" value="Unassembled WGS sequence"/>
</dbReference>
<feature type="transmembrane region" description="Helical" evidence="2">
    <location>
        <begin position="39"/>
        <end position="61"/>
    </location>
</feature>
<dbReference type="OrthoDB" id="3404853at2"/>
<proteinExistence type="predicted"/>
<evidence type="ECO:0000256" key="1">
    <source>
        <dbReference type="SAM" id="MobiDB-lite"/>
    </source>
</evidence>
<reference evidence="4" key="1">
    <citation type="submission" date="2016-06" db="EMBL/GenBank/DDBJ databases">
        <authorList>
            <person name="Varghese N."/>
            <person name="Submissions Spin"/>
        </authorList>
    </citation>
    <scope>NUCLEOTIDE SEQUENCE [LARGE SCALE GENOMIC DNA]</scope>
    <source>
        <strain evidence="4">DSM 45794</strain>
    </source>
</reference>
<feature type="region of interest" description="Disordered" evidence="1">
    <location>
        <begin position="66"/>
        <end position="124"/>
    </location>
</feature>
<name>A0A1A9B6A1_9ACTN</name>